<organism evidence="2 3">
    <name type="scientific">Paspalum notatum var. saurae</name>
    <dbReference type="NCBI Taxonomy" id="547442"/>
    <lineage>
        <taxon>Eukaryota</taxon>
        <taxon>Viridiplantae</taxon>
        <taxon>Streptophyta</taxon>
        <taxon>Embryophyta</taxon>
        <taxon>Tracheophyta</taxon>
        <taxon>Spermatophyta</taxon>
        <taxon>Magnoliopsida</taxon>
        <taxon>Liliopsida</taxon>
        <taxon>Poales</taxon>
        <taxon>Poaceae</taxon>
        <taxon>PACMAD clade</taxon>
        <taxon>Panicoideae</taxon>
        <taxon>Andropogonodae</taxon>
        <taxon>Paspaleae</taxon>
        <taxon>Paspalinae</taxon>
        <taxon>Paspalum</taxon>
    </lineage>
</organism>
<protein>
    <recommendedName>
        <fullName evidence="1">F-box domain-containing protein</fullName>
    </recommendedName>
</protein>
<dbReference type="SUPFAM" id="SSF81383">
    <property type="entry name" value="F-box domain"/>
    <property type="match status" value="3"/>
</dbReference>
<accession>A0AAQ3T575</accession>
<dbReference type="EMBL" id="CP144747">
    <property type="protein sequence ID" value="WVZ66320.1"/>
    <property type="molecule type" value="Genomic_DNA"/>
</dbReference>
<feature type="domain" description="F-box" evidence="1">
    <location>
        <begin position="22"/>
        <end position="63"/>
    </location>
</feature>
<evidence type="ECO:0000259" key="1">
    <source>
        <dbReference type="SMART" id="SM00256"/>
    </source>
</evidence>
<feature type="domain" description="F-box" evidence="1">
    <location>
        <begin position="376"/>
        <end position="417"/>
    </location>
</feature>
<feature type="domain" description="F-box" evidence="1">
    <location>
        <begin position="795"/>
        <end position="836"/>
    </location>
</feature>
<gene>
    <name evidence="2" type="ORF">U9M48_015560</name>
</gene>
<keyword evidence="3" id="KW-1185">Reference proteome</keyword>
<dbReference type="AlphaFoldDB" id="A0AAQ3T575"/>
<reference evidence="2 3" key="1">
    <citation type="submission" date="2024-02" db="EMBL/GenBank/DDBJ databases">
        <title>High-quality chromosome-scale genome assembly of Pensacola bahiagrass (Paspalum notatum Flugge var. saurae).</title>
        <authorList>
            <person name="Vega J.M."/>
            <person name="Podio M."/>
            <person name="Orjuela J."/>
            <person name="Siena L.A."/>
            <person name="Pessino S.C."/>
            <person name="Combes M.C."/>
            <person name="Mariac C."/>
            <person name="Albertini E."/>
            <person name="Pupilli F."/>
            <person name="Ortiz J.P.A."/>
            <person name="Leblanc O."/>
        </authorList>
    </citation>
    <scope>NUCLEOTIDE SEQUENCE [LARGE SCALE GENOMIC DNA]</scope>
    <source>
        <strain evidence="2">R1</strain>
        <tissue evidence="2">Leaf</tissue>
    </source>
</reference>
<dbReference type="PANTHER" id="PTHR31264:SF29">
    <property type="entry name" value="OS07G0554500 PROTEIN"/>
    <property type="match status" value="1"/>
</dbReference>
<sequence length="1161" mass="129142">MASPPRPNRRIAEALAPPMASLTDDLIEAILIRLPTLNDFGRAAAACPTFRQVIADPAFLRRVRALHPPLLLGFLIPDGGFRSAEPPYPSAPAGRAVARAADFRYSFLPDLPSPSAWVVRDARDGRVLLDSSYEANGIFAKLAVCDPLFRRFVVIPPIPEDLSAAVREPQTLDSGRKFEVFLVPLGQEEEAAQTSFRVVWMAQCPTKLAMFIFSFVSGQWHDVASPSWHDLNPVMSSVKRPVMFFRSYAYGCFYWMMSISANFLVLDMARKGKAWAVCFQFCELNVFSRPNQGEGASEWKSMRGAILPYQYRYQILGVANGRLLIQGHLEYVDEDDLPPNVEVLSIALDADYESVCGMIDVPASCLHPLPLLDLPFPDDLLADILICLPTLADFGRACVSCPAFRRVITARSFLRRLHALHPPSLLGTRTFFGFYPVRPPHPSAAAARALADAADFRFSFLPKPVFWMVRDERGGRFVVDRDDGTATGRGGTFTTIAVCDPLFRRYELLPPIPADLAATVDELPHIVDGQRRCGVFLAPCPCAAEVEEEAGTGTGAFMVVWVAQCATKLHAFVFSSASGQWRAVAPATWSDLSPYMPSVIQRASLRCRNYSNGRFYWIMSEFPFASNLIALDMDRMRFFHVNHPHGPWLGSFAIVDLGENMQGMFVFARERINNEGRVLRLYSANRETHGDGASEWVLENELLPRPYRYNMLGVADGKLLLLGTNEPTPACIISLDFKTLQRQEIQGMIHRDFRLGNLYLGYPPSLSRNPKPHCIVLLSRSLLPTMAPQARDLPFSDDLLADILIRLPTLADFGRACVSCPAFRRVITDRSFLRRLHALHPPSLLGTRTSSSLPHLSAAAARALADAADFSFSFLPNPGSWRVRDERGGRFVVDRNEGGGDTFTTIAVCDPLFRRHVLLPPIPADFAAPTHMAVSTGFFIVLDMDRMQFFPDDHEFGGWIESFGIIELGENVLGMFMFAKNMINIEDGVVRLFTADRETHAGGAREWLLQVQVPVPHPHMYRMLGVADGKLFLIQMNGSTPVRITSLDLKTYLSQEIQGMIRTDFHPLPDLYTGYPPYEIDGSLHEVDGKAAQNGLDQDQAPTIAKKPCFPTREITIEGVYEGLEVSKAQFVGGKGETKVTFNQDEGVVCILQDRTGQGWV</sequence>
<dbReference type="InterPro" id="IPR001810">
    <property type="entry name" value="F-box_dom"/>
</dbReference>
<evidence type="ECO:0000313" key="2">
    <source>
        <dbReference type="EMBL" id="WVZ66320.1"/>
    </source>
</evidence>
<proteinExistence type="predicted"/>
<dbReference type="PANTHER" id="PTHR31264">
    <property type="entry name" value="OS07G0554500 PROTEIN-RELATED"/>
    <property type="match status" value="1"/>
</dbReference>
<dbReference type="SMART" id="SM00256">
    <property type="entry name" value="FBOX"/>
    <property type="match status" value="3"/>
</dbReference>
<name>A0AAQ3T575_PASNO</name>
<dbReference type="InterPro" id="IPR036047">
    <property type="entry name" value="F-box-like_dom_sf"/>
</dbReference>
<evidence type="ECO:0000313" key="3">
    <source>
        <dbReference type="Proteomes" id="UP001341281"/>
    </source>
</evidence>
<dbReference type="Proteomes" id="UP001341281">
    <property type="component" value="Chromosome 03"/>
</dbReference>